<dbReference type="SUPFAM" id="SSF51316">
    <property type="entry name" value="Mss4-like"/>
    <property type="match status" value="1"/>
</dbReference>
<dbReference type="InterPro" id="IPR011057">
    <property type="entry name" value="Mss4-like_sf"/>
</dbReference>
<gene>
    <name evidence="1" type="ORF">VCHENC02_2955</name>
</gene>
<sequence length="44" mass="5011">MNVRLGILDDIPADKPSFHIFVGSKAPWNEITDELKQFEAEPKL</sequence>
<dbReference type="AlphaFoldDB" id="A0A454CYD3"/>
<accession>A0A454CYD3</accession>
<evidence type="ECO:0000313" key="1">
    <source>
        <dbReference type="EMBL" id="EKM31400.1"/>
    </source>
</evidence>
<protein>
    <submittedName>
        <fullName evidence="1">Glutathione-dependent formaldehyde-activating, GFA</fullName>
    </submittedName>
</protein>
<dbReference type="STRING" id="669.AL538_21130"/>
<name>A0A454CYD3_VIBHA</name>
<evidence type="ECO:0000313" key="2">
    <source>
        <dbReference type="Proteomes" id="UP000008367"/>
    </source>
</evidence>
<dbReference type="Proteomes" id="UP000008367">
    <property type="component" value="Unassembled WGS sequence"/>
</dbReference>
<dbReference type="EMBL" id="AJSR01001212">
    <property type="protein sequence ID" value="EKM31400.1"/>
    <property type="molecule type" value="Genomic_DNA"/>
</dbReference>
<reference evidence="1 2" key="1">
    <citation type="submission" date="2012-10" db="EMBL/GenBank/DDBJ databases">
        <title>Genome sequence of Vibrio Cholerae HENC-02.</title>
        <authorList>
            <person name="Eppinger M."/>
            <person name="Hasan N.A."/>
            <person name="Sengamalay N."/>
            <person name="Hine E."/>
            <person name="Su Q."/>
            <person name="Daugherty S.C."/>
            <person name="Young S."/>
            <person name="Sadzewicz L."/>
            <person name="Tallon L."/>
            <person name="Cebula T.A."/>
            <person name="Ravel J."/>
            <person name="Colwell R.R."/>
        </authorList>
    </citation>
    <scope>NUCLEOTIDE SEQUENCE [LARGE SCALE GENOMIC DNA]</scope>
    <source>
        <strain evidence="1 2">HENC-02</strain>
    </source>
</reference>
<organism evidence="1 2">
    <name type="scientific">Vibrio harveyi</name>
    <name type="common">Beneckea harveyi</name>
    <dbReference type="NCBI Taxonomy" id="669"/>
    <lineage>
        <taxon>Bacteria</taxon>
        <taxon>Pseudomonadati</taxon>
        <taxon>Pseudomonadota</taxon>
        <taxon>Gammaproteobacteria</taxon>
        <taxon>Vibrionales</taxon>
        <taxon>Vibrionaceae</taxon>
        <taxon>Vibrio</taxon>
    </lineage>
</organism>
<comment type="caution">
    <text evidence="1">The sequence shown here is derived from an EMBL/GenBank/DDBJ whole genome shotgun (WGS) entry which is preliminary data.</text>
</comment>
<proteinExistence type="predicted"/>